<evidence type="ECO:0000313" key="3">
    <source>
        <dbReference type="Proteomes" id="UP000265618"/>
    </source>
</evidence>
<evidence type="ECO:0000256" key="1">
    <source>
        <dbReference type="SAM" id="MobiDB-lite"/>
    </source>
</evidence>
<feature type="region of interest" description="Disordered" evidence="1">
    <location>
        <begin position="1"/>
        <end position="66"/>
    </location>
</feature>
<keyword evidence="3" id="KW-1185">Reference proteome</keyword>
<evidence type="ECO:0000313" key="2">
    <source>
        <dbReference type="EMBL" id="GIQ84923.1"/>
    </source>
</evidence>
<sequence>MSGEKQPLLTGVSEGEASVDTDATTSSVSRSPESQQKPNRPAKGTRKGGRGLGRGMGSGGGGGRGPVHIPTYITSVMEGVDAVHSCSAMHTLHCSLVNVMRWADSRPTEATEFIFSICSWLIDDVPKGEAEGEREREGEGERERVAQMTPDSFHSYAMYTLLVYLTIGVYSHSECLQGVCLALTPAVLLGIKAHIAQCGTHLSVHGTPDDIPPPLVSCTLTHIPLAALILVHSYMLPQCHSIVTDQFGDSNGLVGTLTLMHCVRCLYGRDSYDTPCQYMEHKGRITTDAEGSVLDCYPREKGVEGVEGERETDDEEVPFTWQSLAAALAPRVEEAEYLHRFVSASVSPETYWSTQVSQRIVQCLLPHLNLRGSGRGRERGRGGGREVSEGDGDVGKLTVFLPSILRPCQTGGL</sequence>
<reference evidence="2 3" key="1">
    <citation type="journal article" date="2018" name="PLoS ONE">
        <title>The draft genome of Kipferlia bialata reveals reductive genome evolution in fornicate parasites.</title>
        <authorList>
            <person name="Tanifuji G."/>
            <person name="Takabayashi S."/>
            <person name="Kume K."/>
            <person name="Takagi M."/>
            <person name="Nakayama T."/>
            <person name="Kamikawa R."/>
            <person name="Inagaki Y."/>
            <person name="Hashimoto T."/>
        </authorList>
    </citation>
    <scope>NUCLEOTIDE SEQUENCE [LARGE SCALE GENOMIC DNA]</scope>
    <source>
        <strain evidence="2">NY0173</strain>
    </source>
</reference>
<comment type="caution">
    <text evidence="2">The sequence shown here is derived from an EMBL/GenBank/DDBJ whole genome shotgun (WGS) entry which is preliminary data.</text>
</comment>
<dbReference type="Proteomes" id="UP000265618">
    <property type="component" value="Unassembled WGS sequence"/>
</dbReference>
<feature type="compositionally biased region" description="Gly residues" evidence="1">
    <location>
        <begin position="50"/>
        <end position="65"/>
    </location>
</feature>
<organism evidence="2 3">
    <name type="scientific">Kipferlia bialata</name>
    <dbReference type="NCBI Taxonomy" id="797122"/>
    <lineage>
        <taxon>Eukaryota</taxon>
        <taxon>Metamonada</taxon>
        <taxon>Carpediemonas-like organisms</taxon>
        <taxon>Kipferlia</taxon>
    </lineage>
</organism>
<dbReference type="EMBL" id="BDIP01001679">
    <property type="protein sequence ID" value="GIQ84923.1"/>
    <property type="molecule type" value="Genomic_DNA"/>
</dbReference>
<dbReference type="AlphaFoldDB" id="A0A9K3CZ28"/>
<name>A0A9K3CZ28_9EUKA</name>
<proteinExistence type="predicted"/>
<accession>A0A9K3CZ28</accession>
<feature type="compositionally biased region" description="Low complexity" evidence="1">
    <location>
        <begin position="18"/>
        <end position="29"/>
    </location>
</feature>
<gene>
    <name evidence="2" type="ORF">KIPB_006507</name>
</gene>
<protein>
    <submittedName>
        <fullName evidence="2">Uncharacterized protein</fullName>
    </submittedName>
</protein>